<feature type="non-terminal residue" evidence="2">
    <location>
        <position position="198"/>
    </location>
</feature>
<dbReference type="Pfam" id="PF13905">
    <property type="entry name" value="Thioredoxin_8"/>
    <property type="match status" value="1"/>
</dbReference>
<name>A0ABN8IPU3_9NEOP</name>
<gene>
    <name evidence="2" type="ORF">IPOD504_LOCUS10182</name>
</gene>
<protein>
    <recommendedName>
        <fullName evidence="1">Thioredoxin-like fold domain-containing protein</fullName>
    </recommendedName>
</protein>
<evidence type="ECO:0000313" key="3">
    <source>
        <dbReference type="Proteomes" id="UP000837857"/>
    </source>
</evidence>
<evidence type="ECO:0000259" key="1">
    <source>
        <dbReference type="Pfam" id="PF13905"/>
    </source>
</evidence>
<evidence type="ECO:0000313" key="2">
    <source>
        <dbReference type="EMBL" id="CAH2057353.1"/>
    </source>
</evidence>
<keyword evidence="3" id="KW-1185">Reference proteome</keyword>
<reference evidence="2" key="1">
    <citation type="submission" date="2022-03" db="EMBL/GenBank/DDBJ databases">
        <authorList>
            <person name="Martin H S."/>
        </authorList>
    </citation>
    <scope>NUCLEOTIDE SEQUENCE</scope>
</reference>
<dbReference type="PANTHER" id="PTHR46762">
    <property type="entry name" value="NUCLEOREDOXIN-LIKE PROTEIN 2"/>
    <property type="match status" value="1"/>
</dbReference>
<dbReference type="InterPro" id="IPR029519">
    <property type="entry name" value="RdCVF2"/>
</dbReference>
<dbReference type="Proteomes" id="UP000837857">
    <property type="component" value="Chromosome 24"/>
</dbReference>
<dbReference type="EMBL" id="OW152836">
    <property type="protein sequence ID" value="CAH2057353.1"/>
    <property type="molecule type" value="Genomic_DNA"/>
</dbReference>
<proteinExistence type="predicted"/>
<sequence>MDVDWTFKPYNWLKEAKIFNKRMEVVPVSWFLENVDILILLFTSKGVDRDGVIAKFYVTYENFKFANLPVEVVYVPMDETAEEMAASYRSQANWFTLQFDDPLVHTLKYMYEVTCMPHLLVLKLDGTVVSSHGTFDLEEYGKNAVLTWLSTCATSNLHRRLSKEGAIYGDSWSYMNVDPTRDAKSEYQRKFQDETVEG</sequence>
<dbReference type="InterPro" id="IPR036249">
    <property type="entry name" value="Thioredoxin-like_sf"/>
</dbReference>
<dbReference type="PANTHER" id="PTHR46762:SF1">
    <property type="entry name" value="NUCLEOREDOXIN-LIKE PROTEIN 2"/>
    <property type="match status" value="1"/>
</dbReference>
<dbReference type="Gene3D" id="3.40.30.10">
    <property type="entry name" value="Glutaredoxin"/>
    <property type="match status" value="1"/>
</dbReference>
<dbReference type="InterPro" id="IPR012336">
    <property type="entry name" value="Thioredoxin-like_fold"/>
</dbReference>
<accession>A0ABN8IPU3</accession>
<feature type="domain" description="Thioredoxin-like fold" evidence="1">
    <location>
        <begin position="54"/>
        <end position="128"/>
    </location>
</feature>
<organism evidence="2 3">
    <name type="scientific">Iphiclides podalirius</name>
    <name type="common">scarce swallowtail</name>
    <dbReference type="NCBI Taxonomy" id="110791"/>
    <lineage>
        <taxon>Eukaryota</taxon>
        <taxon>Metazoa</taxon>
        <taxon>Ecdysozoa</taxon>
        <taxon>Arthropoda</taxon>
        <taxon>Hexapoda</taxon>
        <taxon>Insecta</taxon>
        <taxon>Pterygota</taxon>
        <taxon>Neoptera</taxon>
        <taxon>Endopterygota</taxon>
        <taxon>Lepidoptera</taxon>
        <taxon>Glossata</taxon>
        <taxon>Ditrysia</taxon>
        <taxon>Papilionoidea</taxon>
        <taxon>Papilionidae</taxon>
        <taxon>Papilioninae</taxon>
        <taxon>Iphiclides</taxon>
    </lineage>
</organism>
<dbReference type="SUPFAM" id="SSF52833">
    <property type="entry name" value="Thioredoxin-like"/>
    <property type="match status" value="1"/>
</dbReference>